<organism evidence="2 3">
    <name type="scientific">Levilactobacillus fujinensis</name>
    <dbReference type="NCBI Taxonomy" id="2486024"/>
    <lineage>
        <taxon>Bacteria</taxon>
        <taxon>Bacillati</taxon>
        <taxon>Bacillota</taxon>
        <taxon>Bacilli</taxon>
        <taxon>Lactobacillales</taxon>
        <taxon>Lactobacillaceae</taxon>
        <taxon>Levilactobacillus</taxon>
    </lineage>
</organism>
<keyword evidence="1" id="KW-1133">Transmembrane helix</keyword>
<keyword evidence="3" id="KW-1185">Reference proteome</keyword>
<protein>
    <submittedName>
        <fullName evidence="2">Uncharacterized protein</fullName>
    </submittedName>
</protein>
<name>A0ABW1TJJ1_9LACO</name>
<gene>
    <name evidence="2" type="ORF">ACFP1C_10855</name>
</gene>
<evidence type="ECO:0000313" key="3">
    <source>
        <dbReference type="Proteomes" id="UP001596283"/>
    </source>
</evidence>
<reference evidence="3" key="1">
    <citation type="journal article" date="2019" name="Int. J. Syst. Evol. Microbiol.">
        <title>The Global Catalogue of Microorganisms (GCM) 10K type strain sequencing project: providing services to taxonomists for standard genome sequencing and annotation.</title>
        <authorList>
            <consortium name="The Broad Institute Genomics Platform"/>
            <consortium name="The Broad Institute Genome Sequencing Center for Infectious Disease"/>
            <person name="Wu L."/>
            <person name="Ma J."/>
        </authorList>
    </citation>
    <scope>NUCLEOTIDE SEQUENCE [LARGE SCALE GENOMIC DNA]</scope>
    <source>
        <strain evidence="3">CCM 8908</strain>
    </source>
</reference>
<evidence type="ECO:0000313" key="2">
    <source>
        <dbReference type="EMBL" id="MFC6261442.1"/>
    </source>
</evidence>
<dbReference type="EMBL" id="JBHSSI010000065">
    <property type="protein sequence ID" value="MFC6261442.1"/>
    <property type="molecule type" value="Genomic_DNA"/>
</dbReference>
<keyword evidence="1" id="KW-0812">Transmembrane</keyword>
<feature type="transmembrane region" description="Helical" evidence="1">
    <location>
        <begin position="6"/>
        <end position="28"/>
    </location>
</feature>
<accession>A0ABW1TJJ1</accession>
<proteinExistence type="predicted"/>
<comment type="caution">
    <text evidence="2">The sequence shown here is derived from an EMBL/GenBank/DDBJ whole genome shotgun (WGS) entry which is preliminary data.</text>
</comment>
<sequence length="40" mass="4688">MKEQLVANLNWSLFMVLIYFVGDILSIVNRKLLRYAKEAS</sequence>
<dbReference type="Proteomes" id="UP001596283">
    <property type="component" value="Unassembled WGS sequence"/>
</dbReference>
<keyword evidence="1" id="KW-0472">Membrane</keyword>
<evidence type="ECO:0000256" key="1">
    <source>
        <dbReference type="SAM" id="Phobius"/>
    </source>
</evidence>